<dbReference type="Pfam" id="PF00175">
    <property type="entry name" value="NAD_binding_1"/>
    <property type="match status" value="1"/>
</dbReference>
<proteinExistence type="predicted"/>
<gene>
    <name evidence="2" type="primary">ascD_14</name>
    <name evidence="2" type="ORF">GALL_533130</name>
</gene>
<protein>
    <submittedName>
        <fullName evidence="2">CDP-6-deoxy-L-threo-D-glycero-4-hexulose-3-dehydrase reductase</fullName>
        <ecNumber evidence="2">1.17.1.-</ecNumber>
    </submittedName>
</protein>
<feature type="domain" description="Oxidoreductase FAD/NAD(P)-binding" evidence="1">
    <location>
        <begin position="6"/>
        <end position="47"/>
    </location>
</feature>
<dbReference type="AlphaFoldDB" id="A0A1J5P0R0"/>
<name>A0A1J5P0R0_9ZZZZ</name>
<sequence>MISDASAQDGWSGRTGLVHQAVLQDRPDLSPYQVYACGAPIVVESAQRDYLLAGLSVDDFFADAFTSQADQAGLATPAA</sequence>
<reference evidence="2" key="1">
    <citation type="submission" date="2016-10" db="EMBL/GenBank/DDBJ databases">
        <title>Sequence of Gallionella enrichment culture.</title>
        <authorList>
            <person name="Poehlein A."/>
            <person name="Muehling M."/>
            <person name="Daniel R."/>
        </authorList>
    </citation>
    <scope>NUCLEOTIDE SEQUENCE</scope>
</reference>
<evidence type="ECO:0000259" key="1">
    <source>
        <dbReference type="Pfam" id="PF00175"/>
    </source>
</evidence>
<dbReference type="EC" id="1.17.1.-" evidence="2"/>
<dbReference type="InterPro" id="IPR039261">
    <property type="entry name" value="FNR_nucleotide-bd"/>
</dbReference>
<dbReference type="GO" id="GO:0016491">
    <property type="term" value="F:oxidoreductase activity"/>
    <property type="evidence" value="ECO:0007669"/>
    <property type="project" value="UniProtKB-KW"/>
</dbReference>
<keyword evidence="2" id="KW-0560">Oxidoreductase</keyword>
<dbReference type="InterPro" id="IPR001433">
    <property type="entry name" value="OxRdtase_FAD/NAD-bd"/>
</dbReference>
<evidence type="ECO:0000313" key="2">
    <source>
        <dbReference type="EMBL" id="OIQ65129.1"/>
    </source>
</evidence>
<accession>A0A1J5P0R0</accession>
<dbReference type="SUPFAM" id="SSF52343">
    <property type="entry name" value="Ferredoxin reductase-like, C-terminal NADP-linked domain"/>
    <property type="match status" value="1"/>
</dbReference>
<dbReference type="Gene3D" id="3.40.50.80">
    <property type="entry name" value="Nucleotide-binding domain of ferredoxin-NADP reductase (FNR) module"/>
    <property type="match status" value="1"/>
</dbReference>
<dbReference type="EMBL" id="MLJW01007570">
    <property type="protein sequence ID" value="OIQ65129.1"/>
    <property type="molecule type" value="Genomic_DNA"/>
</dbReference>
<comment type="caution">
    <text evidence="2">The sequence shown here is derived from an EMBL/GenBank/DDBJ whole genome shotgun (WGS) entry which is preliminary data.</text>
</comment>
<organism evidence="2">
    <name type="scientific">mine drainage metagenome</name>
    <dbReference type="NCBI Taxonomy" id="410659"/>
    <lineage>
        <taxon>unclassified sequences</taxon>
        <taxon>metagenomes</taxon>
        <taxon>ecological metagenomes</taxon>
    </lineage>
</organism>